<comment type="caution">
    <text evidence="1">The sequence shown here is derived from an EMBL/GenBank/DDBJ whole genome shotgun (WGS) entry which is preliminary data.</text>
</comment>
<name>A0A8J3CS26_9PROT</name>
<reference evidence="1" key="1">
    <citation type="journal article" date="2014" name="Int. J. Syst. Evol. Microbiol.">
        <title>Complete genome sequence of Corynebacterium casei LMG S-19264T (=DSM 44701T), isolated from a smear-ripened cheese.</title>
        <authorList>
            <consortium name="US DOE Joint Genome Institute (JGI-PGF)"/>
            <person name="Walter F."/>
            <person name="Albersmeier A."/>
            <person name="Kalinowski J."/>
            <person name="Ruckert C."/>
        </authorList>
    </citation>
    <scope>NUCLEOTIDE SEQUENCE</scope>
    <source>
        <strain evidence="1">KCTC 32513</strain>
    </source>
</reference>
<dbReference type="Proteomes" id="UP000634004">
    <property type="component" value="Unassembled WGS sequence"/>
</dbReference>
<keyword evidence="2" id="KW-1185">Reference proteome</keyword>
<gene>
    <name evidence="1" type="ORF">GCM10009069_16270</name>
</gene>
<evidence type="ECO:0000313" key="2">
    <source>
        <dbReference type="Proteomes" id="UP000634004"/>
    </source>
</evidence>
<dbReference type="AlphaFoldDB" id="A0A8J3CS26"/>
<accession>A0A8J3CS26</accession>
<protein>
    <submittedName>
        <fullName evidence="1">Uncharacterized protein</fullName>
    </submittedName>
</protein>
<proteinExistence type="predicted"/>
<organism evidence="1 2">
    <name type="scientific">Algimonas arctica</name>
    <dbReference type="NCBI Taxonomy" id="1479486"/>
    <lineage>
        <taxon>Bacteria</taxon>
        <taxon>Pseudomonadati</taxon>
        <taxon>Pseudomonadota</taxon>
        <taxon>Alphaproteobacteria</taxon>
        <taxon>Maricaulales</taxon>
        <taxon>Robiginitomaculaceae</taxon>
        <taxon>Algimonas</taxon>
    </lineage>
</organism>
<sequence>MWRRLREQDHSVGASIYEIGISKGETHGQDFDELVMEEQENNRNYRNPYLRSDVDVRVD</sequence>
<reference evidence="1" key="2">
    <citation type="submission" date="2020-09" db="EMBL/GenBank/DDBJ databases">
        <authorList>
            <person name="Sun Q."/>
            <person name="Kim S."/>
        </authorList>
    </citation>
    <scope>NUCLEOTIDE SEQUENCE</scope>
    <source>
        <strain evidence="1">KCTC 32513</strain>
    </source>
</reference>
<dbReference type="EMBL" id="BMZH01000005">
    <property type="protein sequence ID" value="GHA93913.1"/>
    <property type="molecule type" value="Genomic_DNA"/>
</dbReference>
<evidence type="ECO:0000313" key="1">
    <source>
        <dbReference type="EMBL" id="GHA93913.1"/>
    </source>
</evidence>